<dbReference type="PANTHER" id="PTHR13191">
    <property type="entry name" value="RIBOSOMAL RNA PROCESSING PROTEIN 7-RELATED"/>
    <property type="match status" value="1"/>
</dbReference>
<evidence type="ECO:0000313" key="5">
    <source>
        <dbReference type="EMBL" id="KAJ6803454.1"/>
    </source>
</evidence>
<feature type="domain" description="Ribosomal RNA-processing protein 7 C-terminal" evidence="4">
    <location>
        <begin position="265"/>
        <end position="388"/>
    </location>
</feature>
<dbReference type="GO" id="GO:0006364">
    <property type="term" value="P:rRNA processing"/>
    <property type="evidence" value="ECO:0007669"/>
    <property type="project" value="TreeGrafter"/>
</dbReference>
<name>A0AAX6EHF2_IRIPA</name>
<feature type="compositionally biased region" description="Polar residues" evidence="3">
    <location>
        <begin position="185"/>
        <end position="196"/>
    </location>
</feature>
<evidence type="ECO:0000259" key="4">
    <source>
        <dbReference type="Pfam" id="PF12923"/>
    </source>
</evidence>
<dbReference type="Proteomes" id="UP001140949">
    <property type="component" value="Unassembled WGS sequence"/>
</dbReference>
<feature type="compositionally biased region" description="Basic and acidic residues" evidence="3">
    <location>
        <begin position="158"/>
        <end position="169"/>
    </location>
</feature>
<feature type="compositionally biased region" description="Basic and acidic residues" evidence="3">
    <location>
        <begin position="91"/>
        <end position="109"/>
    </location>
</feature>
<comment type="caution">
    <text evidence="5">The sequence shown here is derived from an EMBL/GenBank/DDBJ whole genome shotgun (WGS) entry which is preliminary data.</text>
</comment>
<dbReference type="GO" id="GO:0034456">
    <property type="term" value="C:UTP-C complex"/>
    <property type="evidence" value="ECO:0007669"/>
    <property type="project" value="TreeGrafter"/>
</dbReference>
<keyword evidence="2" id="KW-0175">Coiled coil</keyword>
<reference evidence="5" key="2">
    <citation type="submission" date="2023-04" db="EMBL/GenBank/DDBJ databases">
        <authorList>
            <person name="Bruccoleri R.E."/>
            <person name="Oakeley E.J."/>
            <person name="Faust A.-M."/>
            <person name="Dessus-Babus S."/>
            <person name="Altorfer M."/>
            <person name="Burckhardt D."/>
            <person name="Oertli M."/>
            <person name="Naumann U."/>
            <person name="Petersen F."/>
            <person name="Wong J."/>
        </authorList>
    </citation>
    <scope>NUCLEOTIDE SEQUENCE</scope>
    <source>
        <strain evidence="5">GSM-AAB239-AS_SAM_17_03QT</strain>
        <tissue evidence="5">Leaf</tissue>
    </source>
</reference>
<feature type="compositionally biased region" description="Basic residues" evidence="3">
    <location>
        <begin position="118"/>
        <end position="128"/>
    </location>
</feature>
<feature type="coiled-coil region" evidence="2">
    <location>
        <begin position="270"/>
        <end position="301"/>
    </location>
</feature>
<feature type="compositionally biased region" description="Basic residues" evidence="3">
    <location>
        <begin position="208"/>
        <end position="221"/>
    </location>
</feature>
<dbReference type="GO" id="GO:0000028">
    <property type="term" value="P:ribosomal small subunit assembly"/>
    <property type="evidence" value="ECO:0007669"/>
    <property type="project" value="TreeGrafter"/>
</dbReference>
<dbReference type="GO" id="GO:0032545">
    <property type="term" value="C:CURI complex"/>
    <property type="evidence" value="ECO:0007669"/>
    <property type="project" value="TreeGrafter"/>
</dbReference>
<evidence type="ECO:0000313" key="6">
    <source>
        <dbReference type="Proteomes" id="UP001140949"/>
    </source>
</evidence>
<feature type="compositionally biased region" description="Basic residues" evidence="3">
    <location>
        <begin position="139"/>
        <end position="150"/>
    </location>
</feature>
<protein>
    <submittedName>
        <fullName evidence="5">G patch domain-containing protein 4 isoform X2</fullName>
    </submittedName>
</protein>
<reference evidence="5" key="1">
    <citation type="journal article" date="2023" name="GigaByte">
        <title>Genome assembly of the bearded iris, Iris pallida Lam.</title>
        <authorList>
            <person name="Bruccoleri R.E."/>
            <person name="Oakeley E.J."/>
            <person name="Faust A.M.E."/>
            <person name="Altorfer M."/>
            <person name="Dessus-Babus S."/>
            <person name="Burckhardt D."/>
            <person name="Oertli M."/>
            <person name="Naumann U."/>
            <person name="Petersen F."/>
            <person name="Wong J."/>
        </authorList>
    </citation>
    <scope>NUCLEOTIDE SEQUENCE</scope>
    <source>
        <strain evidence="5">GSM-AAB239-AS_SAM_17_03QT</strain>
    </source>
</reference>
<dbReference type="Gene3D" id="6.10.250.1770">
    <property type="match status" value="1"/>
</dbReference>
<dbReference type="CDD" id="cd12951">
    <property type="entry name" value="RRP7_Rrp7A"/>
    <property type="match status" value="1"/>
</dbReference>
<keyword evidence="6" id="KW-1185">Reference proteome</keyword>
<feature type="region of interest" description="Disordered" evidence="3">
    <location>
        <begin position="1"/>
        <end position="20"/>
    </location>
</feature>
<dbReference type="PANTHER" id="PTHR13191:SF0">
    <property type="entry name" value="RIBOSOMAL RNA-PROCESSING PROTEIN 7 HOMOLOG A-RELATED"/>
    <property type="match status" value="1"/>
</dbReference>
<gene>
    <name evidence="5" type="ORF">M6B38_188200</name>
</gene>
<dbReference type="EMBL" id="JANAVB010036420">
    <property type="protein sequence ID" value="KAJ6803454.1"/>
    <property type="molecule type" value="Genomic_DNA"/>
</dbReference>
<dbReference type="AlphaFoldDB" id="A0AAX6EHF2"/>
<comment type="similarity">
    <text evidence="1">Belongs to the RRP7 family.</text>
</comment>
<evidence type="ECO:0000256" key="3">
    <source>
        <dbReference type="SAM" id="MobiDB-lite"/>
    </source>
</evidence>
<sequence length="388" mass="43876">MKNGNPTSSSSSTSTPTRSLSLSCAWIPPHFSHLVLNVEAARHRRLDPNRCPRRNMRRARRRGTGDLSPPLSTEEHARTCRPSSSAKKSKKTLEKKSGGEKGKAVDPSKDGQLSYKVGHTKVPKHTKNLNKLTNSALSSRKRSRKEKGKRVNSGDDDQLPKTEEHKVDVNDGDVLEDDHAKDSIYAQTSRQIGSSTEPKKTKSETKAKPKKIKKDRSRKKKDIQNAIGCKTDESLSEVAEKVDEIPSVDEDCSRGMKKWLIKYKESRPGLKILQQRVDDFITAHEEQQEEERKTREALAAEGGWTVVVHHKGRKKTTDTESGISVGSVAPAAVLDKMGKKKNKEVGLDFYRFQKREAQRNEVMMLQSKFEQDKKRIQQLRAARKFRPY</sequence>
<evidence type="ECO:0000256" key="1">
    <source>
        <dbReference type="ARBA" id="ARBA00006110"/>
    </source>
</evidence>
<feature type="compositionally biased region" description="Basic residues" evidence="3">
    <location>
        <begin position="51"/>
        <end position="62"/>
    </location>
</feature>
<dbReference type="InterPro" id="IPR040446">
    <property type="entry name" value="RRP7"/>
</dbReference>
<feature type="region of interest" description="Disordered" evidence="3">
    <location>
        <begin position="47"/>
        <end position="226"/>
    </location>
</feature>
<evidence type="ECO:0000256" key="2">
    <source>
        <dbReference type="SAM" id="Coils"/>
    </source>
</evidence>
<feature type="compositionally biased region" description="Basic and acidic residues" evidence="3">
    <location>
        <begin position="197"/>
        <end position="207"/>
    </location>
</feature>
<proteinExistence type="inferred from homology"/>
<dbReference type="Pfam" id="PF12923">
    <property type="entry name" value="RRP7"/>
    <property type="match status" value="1"/>
</dbReference>
<organism evidence="5 6">
    <name type="scientific">Iris pallida</name>
    <name type="common">Sweet iris</name>
    <dbReference type="NCBI Taxonomy" id="29817"/>
    <lineage>
        <taxon>Eukaryota</taxon>
        <taxon>Viridiplantae</taxon>
        <taxon>Streptophyta</taxon>
        <taxon>Embryophyta</taxon>
        <taxon>Tracheophyta</taxon>
        <taxon>Spermatophyta</taxon>
        <taxon>Magnoliopsida</taxon>
        <taxon>Liliopsida</taxon>
        <taxon>Asparagales</taxon>
        <taxon>Iridaceae</taxon>
        <taxon>Iridoideae</taxon>
        <taxon>Irideae</taxon>
        <taxon>Iris</taxon>
    </lineage>
</organism>
<accession>A0AAX6EHF2</accession>
<dbReference type="InterPro" id="IPR024326">
    <property type="entry name" value="RRP7_C"/>
</dbReference>